<feature type="compositionally biased region" description="Polar residues" evidence="24">
    <location>
        <begin position="697"/>
        <end position="710"/>
    </location>
</feature>
<evidence type="ECO:0000256" key="16">
    <source>
        <dbReference type="ARBA" id="ARBA00023015"/>
    </source>
</evidence>
<comment type="similarity">
    <text evidence="6">Belongs to the DAXX family.</text>
</comment>
<gene>
    <name evidence="28 29" type="primary">DAXX</name>
</gene>
<evidence type="ECO:0000256" key="10">
    <source>
        <dbReference type="ARBA" id="ARBA00022491"/>
    </source>
</evidence>
<dbReference type="AlphaFoldDB" id="A0A6P8NVL3"/>
<accession>A0A6P8NVL3</accession>
<evidence type="ECO:0000313" key="28">
    <source>
        <dbReference type="RefSeq" id="XP_033780432.1"/>
    </source>
</evidence>
<dbReference type="InterPro" id="IPR046378">
    <property type="entry name" value="DAXX_histone-bd"/>
</dbReference>
<feature type="compositionally biased region" description="Basic and acidic residues" evidence="24">
    <location>
        <begin position="426"/>
        <end position="436"/>
    </location>
</feature>
<dbReference type="PANTHER" id="PTHR12766:SF7">
    <property type="entry name" value="DEATH DOMAIN-ASSOCIATED PROTEIN 6"/>
    <property type="match status" value="1"/>
</dbReference>
<dbReference type="PANTHER" id="PTHR12766">
    <property type="entry name" value="DEATH DOMAIN-ASSOCIATED PROTEIN 6 DAXX"/>
    <property type="match status" value="1"/>
</dbReference>
<evidence type="ECO:0000256" key="20">
    <source>
        <dbReference type="ARBA" id="ARBA00023242"/>
    </source>
</evidence>
<keyword evidence="9" id="KW-0963">Cytoplasm</keyword>
<evidence type="ECO:0000256" key="2">
    <source>
        <dbReference type="ARBA" id="ARBA00004496"/>
    </source>
</evidence>
<keyword evidence="15" id="KW-0156">Chromatin regulator</keyword>
<keyword evidence="12" id="KW-0597">Phosphoprotein</keyword>
<keyword evidence="16" id="KW-0805">Transcription regulation</keyword>
<evidence type="ECO:0000256" key="22">
    <source>
        <dbReference type="ARBA" id="ARBA00029641"/>
    </source>
</evidence>
<keyword evidence="27" id="KW-1185">Reference proteome</keyword>
<protein>
    <recommendedName>
        <fullName evidence="7">Death domain-associated protein 6</fullName>
    </recommendedName>
    <alternativeName>
        <fullName evidence="22">Daxx</fullName>
    </alternativeName>
</protein>
<feature type="compositionally biased region" description="Polar residues" evidence="24">
    <location>
        <begin position="722"/>
        <end position="749"/>
    </location>
</feature>
<dbReference type="Pfam" id="PF03344">
    <property type="entry name" value="Daxx"/>
    <property type="match status" value="1"/>
</dbReference>
<organism evidence="27 28">
    <name type="scientific">Geotrypetes seraphini</name>
    <name type="common">Gaboon caecilian</name>
    <name type="synonym">Caecilia seraphini</name>
    <dbReference type="NCBI Taxonomy" id="260995"/>
    <lineage>
        <taxon>Eukaryota</taxon>
        <taxon>Metazoa</taxon>
        <taxon>Chordata</taxon>
        <taxon>Craniata</taxon>
        <taxon>Vertebrata</taxon>
        <taxon>Euteleostomi</taxon>
        <taxon>Amphibia</taxon>
        <taxon>Gymnophiona</taxon>
        <taxon>Geotrypetes</taxon>
    </lineage>
</organism>
<name>A0A6P8NVL3_GEOSA</name>
<dbReference type="Gene3D" id="1.20.58.2170">
    <property type="match status" value="1"/>
</dbReference>
<dbReference type="GO" id="GO:0050681">
    <property type="term" value="F:nuclear androgen receptor binding"/>
    <property type="evidence" value="ECO:0007669"/>
    <property type="project" value="TreeGrafter"/>
</dbReference>
<feature type="compositionally biased region" description="Basic and acidic residues" evidence="24">
    <location>
        <begin position="529"/>
        <end position="554"/>
    </location>
</feature>
<evidence type="ECO:0000256" key="13">
    <source>
        <dbReference type="ARBA" id="ARBA00022703"/>
    </source>
</evidence>
<dbReference type="OrthoDB" id="7492809at2759"/>
<evidence type="ECO:0000256" key="21">
    <source>
        <dbReference type="ARBA" id="ARBA00023328"/>
    </source>
</evidence>
<feature type="compositionally biased region" description="Polar residues" evidence="24">
    <location>
        <begin position="413"/>
        <end position="425"/>
    </location>
</feature>
<keyword evidence="10" id="KW-0678">Repressor</keyword>
<feature type="region of interest" description="Disordered" evidence="24">
    <location>
        <begin position="383"/>
        <end position="799"/>
    </location>
</feature>
<dbReference type="GO" id="GO:0005730">
    <property type="term" value="C:nucleolus"/>
    <property type="evidence" value="ECO:0007669"/>
    <property type="project" value="UniProtKB-SubCell"/>
</dbReference>
<dbReference type="KEGG" id="gsh:117350304"/>
<proteinExistence type="inferred from homology"/>
<feature type="domain" description="Daxx N-terminal Rassf1C-interacting" evidence="25">
    <location>
        <begin position="65"/>
        <end position="155"/>
    </location>
</feature>
<dbReference type="InterPro" id="IPR046426">
    <property type="entry name" value="DAXX_histone-bd_sf"/>
</dbReference>
<dbReference type="Gene3D" id="1.10.8.810">
    <property type="entry name" value="Daxx helical bundle domain"/>
    <property type="match status" value="1"/>
</dbReference>
<dbReference type="GO" id="GO:0016605">
    <property type="term" value="C:PML body"/>
    <property type="evidence" value="ECO:0007669"/>
    <property type="project" value="UniProtKB-SubCell"/>
</dbReference>
<feature type="compositionally biased region" description="Polar residues" evidence="24">
    <location>
        <begin position="601"/>
        <end position="614"/>
    </location>
</feature>
<reference evidence="28 29" key="1">
    <citation type="submission" date="2025-04" db="UniProtKB">
        <authorList>
            <consortium name="RefSeq"/>
        </authorList>
    </citation>
    <scope>IDENTIFICATION</scope>
</reference>
<evidence type="ECO:0000256" key="14">
    <source>
        <dbReference type="ARBA" id="ARBA00022843"/>
    </source>
</evidence>
<dbReference type="GO" id="GO:0042981">
    <property type="term" value="P:regulation of apoptotic process"/>
    <property type="evidence" value="ECO:0007669"/>
    <property type="project" value="TreeGrafter"/>
</dbReference>
<evidence type="ECO:0000256" key="6">
    <source>
        <dbReference type="ARBA" id="ARBA00008592"/>
    </source>
</evidence>
<dbReference type="RefSeq" id="XP_033780433.1">
    <property type="nucleotide sequence ID" value="XM_033924542.1"/>
</dbReference>
<evidence type="ECO:0000259" key="26">
    <source>
        <dbReference type="Pfam" id="PF20920"/>
    </source>
</evidence>
<dbReference type="CDD" id="cd13150">
    <property type="entry name" value="DAXX_histone_binding"/>
    <property type="match status" value="1"/>
</dbReference>
<dbReference type="InterPro" id="IPR031333">
    <property type="entry name" value="Daxx_N"/>
</dbReference>
<feature type="region of interest" description="Disordered" evidence="24">
    <location>
        <begin position="814"/>
        <end position="833"/>
    </location>
</feature>
<dbReference type="GO" id="GO:0003713">
    <property type="term" value="F:transcription coactivator activity"/>
    <property type="evidence" value="ECO:0007669"/>
    <property type="project" value="TreeGrafter"/>
</dbReference>
<dbReference type="RefSeq" id="XP_033780432.1">
    <property type="nucleotide sequence ID" value="XM_033924541.1"/>
</dbReference>
<keyword evidence="17 23" id="KW-0175">Coiled coil</keyword>
<dbReference type="FunFam" id="1.10.8.810:FF:000001">
    <property type="entry name" value="Death domain-associated protein 6"/>
    <property type="match status" value="1"/>
</dbReference>
<dbReference type="FunFam" id="1.20.58.2170:FF:000001">
    <property type="entry name" value="Death domain-associated protein 6"/>
    <property type="match status" value="1"/>
</dbReference>
<feature type="compositionally biased region" description="Acidic residues" evidence="24">
    <location>
        <begin position="466"/>
        <end position="484"/>
    </location>
</feature>
<sequence>MAKPESSIIVLDDGEDDEDKETREDSFPESRPNPPASHPRRELSPTSVPGAQTNGAGKQLRVTREGPSSLKLENQKLFAEFVEFCSRLTLEHPEVISYLKGRQEKTNTKFLSSTEFRNVIGRCLTRVQSKKSKVYVYINELCTVFKAHSEKKKLVPSSISTAPTSAAEPTTEGDPAAEQSAEATEKQQTGSKRQIRYLENLLKVYTTEIRRLQEKELDLEEMDDPDSTYIQENRLKRKMMRIFDKLCELKKCCSLTGRVIEQRIPYRGTRYPEVNRRVEKFINKPDNFPDYGDILKVIQKANVRHGLDLAKKQMQNMAQDAFREVGNRLQERRHLDMIYNFGSHLTDEYKPGYDPAQSDSSLARHLRENRNMAVSSLDKVIRKYTDMQDENEEEERKKKREKTSKAAVAETGEPTSKVQQSSTASKDVHSPASEKESELEEDEEEEEDSSDTDIEEELKNSQQTLEAEEEEEEMPGMPVEDELMSEITEGDQQMDNQPQPFSSGGDDDDDDDDEDDEDDGEEEEDEGCLESHSKDHKEDVNCREDSKEEARLESPKPQNEQAMEHGESSEDTQFESLELFGPLERSKQVIAHETQPESLPFPNSDSSKTGSSPQEFVLEVEPLPLDSSESESPGSEKTQVHSLELEGSPTALSKAASPGSLKPFMDSECPETAFLMTSTSPTLLPRSQVPFPDPHSKSSASQDPADSGETSLAPADCKAASPSRSLSPNYQPINRSVSSPPQMVSSGSWVSKEDSSIEKTPVSPCTRIEIPLDRNEDTSRLQEKMPQEESAGESRTSPVELIESVAVASLGTLGFKGSTLSPERPSAGGSREVSHHILQRPLHVEGIEEIVPQVPERPLSAEGFREASPQVPERPLSVDSSRLYSGPNKSSMALCHKKRTLSRSCSLPQSCKEATNSILENGSPINANLNGHPRSSVHQSCQPCKRLRREEGNSHSYEQIQSIDSGEKTADLSLDMQVTCESPASLLSVLGTSLHSPVSNSRHSSLQQKKLTKINAATQCDPEEIIILSDSD</sequence>
<evidence type="ECO:0000256" key="5">
    <source>
        <dbReference type="ARBA" id="ARBA00004642"/>
    </source>
</evidence>
<dbReference type="GO" id="GO:0042393">
    <property type="term" value="F:histone binding"/>
    <property type="evidence" value="ECO:0007669"/>
    <property type="project" value="InterPro"/>
</dbReference>
<evidence type="ECO:0000256" key="3">
    <source>
        <dbReference type="ARBA" id="ARBA00004584"/>
    </source>
</evidence>
<feature type="compositionally biased region" description="Acidic residues" evidence="24">
    <location>
        <begin position="505"/>
        <end position="528"/>
    </location>
</feature>
<dbReference type="GO" id="GO:0003714">
    <property type="term" value="F:transcription corepressor activity"/>
    <property type="evidence" value="ECO:0007669"/>
    <property type="project" value="TreeGrafter"/>
</dbReference>
<evidence type="ECO:0000256" key="1">
    <source>
        <dbReference type="ARBA" id="ARBA00004322"/>
    </source>
</evidence>
<evidence type="ECO:0000256" key="19">
    <source>
        <dbReference type="ARBA" id="ARBA00023186"/>
    </source>
</evidence>
<evidence type="ECO:0000259" key="25">
    <source>
        <dbReference type="Pfam" id="PF03344"/>
    </source>
</evidence>
<evidence type="ECO:0000313" key="29">
    <source>
        <dbReference type="RefSeq" id="XP_033780433.1"/>
    </source>
</evidence>
<keyword evidence="20" id="KW-0539">Nucleus</keyword>
<evidence type="ECO:0000256" key="18">
    <source>
        <dbReference type="ARBA" id="ARBA00023163"/>
    </source>
</evidence>
<dbReference type="InterPro" id="IPR038298">
    <property type="entry name" value="Daxx_N_sf"/>
</dbReference>
<feature type="compositionally biased region" description="Acidic residues" evidence="24">
    <location>
        <begin position="437"/>
        <end position="456"/>
    </location>
</feature>
<feature type="coiled-coil region" evidence="23">
    <location>
        <begin position="195"/>
        <end position="222"/>
    </location>
</feature>
<feature type="compositionally biased region" description="Low complexity" evidence="24">
    <location>
        <begin position="619"/>
        <end position="636"/>
    </location>
</feature>
<evidence type="ECO:0000256" key="15">
    <source>
        <dbReference type="ARBA" id="ARBA00022853"/>
    </source>
</evidence>
<evidence type="ECO:0000256" key="23">
    <source>
        <dbReference type="SAM" id="Coils"/>
    </source>
</evidence>
<dbReference type="Proteomes" id="UP000515159">
    <property type="component" value="Chromosome 16"/>
</dbReference>
<feature type="compositionally biased region" description="Polar residues" evidence="24">
    <location>
        <begin position="44"/>
        <end position="56"/>
    </location>
</feature>
<keyword evidence="8" id="KW-0158">Chromosome</keyword>
<feature type="region of interest" description="Disordered" evidence="24">
    <location>
        <begin position="156"/>
        <end position="191"/>
    </location>
</feature>
<dbReference type="GO" id="GO:0006915">
    <property type="term" value="P:apoptotic process"/>
    <property type="evidence" value="ECO:0007669"/>
    <property type="project" value="UniProtKB-KW"/>
</dbReference>
<evidence type="ECO:0000256" key="4">
    <source>
        <dbReference type="ARBA" id="ARBA00004604"/>
    </source>
</evidence>
<keyword evidence="19" id="KW-0143">Chaperone</keyword>
<feature type="domain" description="Daxx histone-binding" evidence="26">
    <location>
        <begin position="300"/>
        <end position="385"/>
    </location>
</feature>
<feature type="compositionally biased region" description="Polar residues" evidence="24">
    <location>
        <begin position="490"/>
        <end position="502"/>
    </location>
</feature>
<keyword evidence="13" id="KW-0053">Apoptosis</keyword>
<dbReference type="GO" id="GO:0000775">
    <property type="term" value="C:chromosome, centromeric region"/>
    <property type="evidence" value="ECO:0007669"/>
    <property type="project" value="UniProtKB-SubCell"/>
</dbReference>
<keyword evidence="14" id="KW-0832">Ubl conjugation</keyword>
<dbReference type="Pfam" id="PF20920">
    <property type="entry name" value="DAXX_hist_bd"/>
    <property type="match status" value="1"/>
</dbReference>
<keyword evidence="18" id="KW-0804">Transcription</keyword>
<feature type="region of interest" description="Disordered" evidence="24">
    <location>
        <begin position="863"/>
        <end position="889"/>
    </location>
</feature>
<dbReference type="GO" id="GO:0005737">
    <property type="term" value="C:cytoplasm"/>
    <property type="evidence" value="ECO:0007669"/>
    <property type="project" value="UniProtKB-SubCell"/>
</dbReference>
<evidence type="ECO:0000256" key="7">
    <source>
        <dbReference type="ARBA" id="ARBA00019298"/>
    </source>
</evidence>
<evidence type="ECO:0000256" key="17">
    <source>
        <dbReference type="ARBA" id="ARBA00023054"/>
    </source>
</evidence>
<keyword evidence="21" id="KW-0137">Centromere</keyword>
<keyword evidence="11" id="KW-1017">Isopeptide bond</keyword>
<dbReference type="GeneID" id="117350304"/>
<dbReference type="GO" id="GO:0006334">
    <property type="term" value="P:nucleosome assembly"/>
    <property type="evidence" value="ECO:0007669"/>
    <property type="project" value="TreeGrafter"/>
</dbReference>
<dbReference type="CTD" id="1616"/>
<feature type="region of interest" description="Disordered" evidence="24">
    <location>
        <begin position="1"/>
        <end position="67"/>
    </location>
</feature>
<evidence type="ECO:0000256" key="24">
    <source>
        <dbReference type="SAM" id="MobiDB-lite"/>
    </source>
</evidence>
<feature type="compositionally biased region" description="Low complexity" evidence="24">
    <location>
        <begin position="156"/>
        <end position="172"/>
    </location>
</feature>
<feature type="compositionally biased region" description="Basic and acidic residues" evidence="24">
    <location>
        <begin position="770"/>
        <end position="787"/>
    </location>
</feature>
<evidence type="ECO:0000256" key="9">
    <source>
        <dbReference type="ARBA" id="ARBA00022490"/>
    </source>
</evidence>
<feature type="compositionally biased region" description="Polar residues" evidence="24">
    <location>
        <begin position="878"/>
        <end position="889"/>
    </location>
</feature>
<evidence type="ECO:0000256" key="12">
    <source>
        <dbReference type="ARBA" id="ARBA00022553"/>
    </source>
</evidence>
<dbReference type="CDD" id="cd13151">
    <property type="entry name" value="DAXX_helical_bundle"/>
    <property type="match status" value="1"/>
</dbReference>
<evidence type="ECO:0000313" key="27">
    <source>
        <dbReference type="Proteomes" id="UP000515159"/>
    </source>
</evidence>
<evidence type="ECO:0000256" key="8">
    <source>
        <dbReference type="ARBA" id="ARBA00022454"/>
    </source>
</evidence>
<evidence type="ECO:0000256" key="11">
    <source>
        <dbReference type="ARBA" id="ARBA00022499"/>
    </source>
</evidence>
<comment type="subcellular location">
    <subcellularLocation>
        <location evidence="3">Chromosome</location>
        <location evidence="3">Centromere</location>
    </subcellularLocation>
    <subcellularLocation>
        <location evidence="2">Cytoplasm</location>
    </subcellularLocation>
    <subcellularLocation>
        <location evidence="1">Nucleus</location>
        <location evidence="1">PML body</location>
    </subcellularLocation>
    <subcellularLocation>
        <location evidence="4">Nucleus</location>
        <location evidence="4">Nucleolus</location>
    </subcellularLocation>
    <subcellularLocation>
        <location evidence="5">Nucleus</location>
        <location evidence="5">Nucleoplasm</location>
    </subcellularLocation>
</comment>